<dbReference type="Proteomes" id="UP000614601">
    <property type="component" value="Unassembled WGS sequence"/>
</dbReference>
<proteinExistence type="predicted"/>
<organism evidence="1 2">
    <name type="scientific">Bursaphelenchus okinawaensis</name>
    <dbReference type="NCBI Taxonomy" id="465554"/>
    <lineage>
        <taxon>Eukaryota</taxon>
        <taxon>Metazoa</taxon>
        <taxon>Ecdysozoa</taxon>
        <taxon>Nematoda</taxon>
        <taxon>Chromadorea</taxon>
        <taxon>Rhabditida</taxon>
        <taxon>Tylenchina</taxon>
        <taxon>Tylenchomorpha</taxon>
        <taxon>Aphelenchoidea</taxon>
        <taxon>Aphelenchoididae</taxon>
        <taxon>Bursaphelenchus</taxon>
    </lineage>
</organism>
<dbReference type="EMBL" id="CAJFDH010000006">
    <property type="protein sequence ID" value="CAD5230587.1"/>
    <property type="molecule type" value="Genomic_DNA"/>
</dbReference>
<gene>
    <name evidence="1" type="ORF">BOKJ2_LOCUS14210</name>
</gene>
<protein>
    <submittedName>
        <fullName evidence="1">Uncharacterized protein</fullName>
    </submittedName>
</protein>
<dbReference type="EMBL" id="CAJFCW020000006">
    <property type="protein sequence ID" value="CAG9127829.1"/>
    <property type="molecule type" value="Genomic_DNA"/>
</dbReference>
<sequence length="82" mass="9692">MIRQLEKRCTFKYHQEPCYLGSYYSTATRKIEHKMNMFVKSKTLCKYNTNVNDAADNVCCREPDCLQMCYPDWSSASNIVEF</sequence>
<evidence type="ECO:0000313" key="1">
    <source>
        <dbReference type="EMBL" id="CAD5230587.1"/>
    </source>
</evidence>
<keyword evidence="2" id="KW-1185">Reference proteome</keyword>
<evidence type="ECO:0000313" key="2">
    <source>
        <dbReference type="Proteomes" id="UP000614601"/>
    </source>
</evidence>
<dbReference type="AlphaFoldDB" id="A0A811LRR6"/>
<accession>A0A811LRR6</accession>
<comment type="caution">
    <text evidence="1">The sequence shown here is derived from an EMBL/GenBank/DDBJ whole genome shotgun (WGS) entry which is preliminary data.</text>
</comment>
<reference evidence="1" key="1">
    <citation type="submission" date="2020-09" db="EMBL/GenBank/DDBJ databases">
        <authorList>
            <person name="Kikuchi T."/>
        </authorList>
    </citation>
    <scope>NUCLEOTIDE SEQUENCE</scope>
    <source>
        <strain evidence="1">SH1</strain>
    </source>
</reference>
<name>A0A811LRR6_9BILA</name>
<dbReference type="Proteomes" id="UP000783686">
    <property type="component" value="Unassembled WGS sequence"/>
</dbReference>